<dbReference type="InterPro" id="IPR036673">
    <property type="entry name" value="Cyanovirin-N_sf"/>
</dbReference>
<evidence type="ECO:0000313" key="3">
    <source>
        <dbReference type="Proteomes" id="UP001147782"/>
    </source>
</evidence>
<dbReference type="OrthoDB" id="10296772at2759"/>
<dbReference type="GeneID" id="81435670"/>
<dbReference type="SUPFAM" id="SSF51322">
    <property type="entry name" value="Cyanovirin-N"/>
    <property type="match status" value="1"/>
</dbReference>
<feature type="signal peptide" evidence="1">
    <location>
        <begin position="1"/>
        <end position="19"/>
    </location>
</feature>
<dbReference type="AlphaFoldDB" id="A0A9W9SNU5"/>
<sequence>MKSTQLIFLLSTLTAFTTAEFCQWTMQRVSDDDPKPGAYKNAGKVLLNRDCELGDNKHSVAPLDLNSCIENKGGKFVAVNNGNAFSSCDVYTCSFGDKDSIECGDCGQANGKISIPIDEVAKAVGKNGENAACFTHTVTATTSTYSMIPTGSH</sequence>
<evidence type="ECO:0000313" key="2">
    <source>
        <dbReference type="EMBL" id="KAJ5381134.1"/>
    </source>
</evidence>
<dbReference type="Gene3D" id="2.30.60.10">
    <property type="entry name" value="Cyanovirin-N"/>
    <property type="match status" value="1"/>
</dbReference>
<dbReference type="Proteomes" id="UP001147782">
    <property type="component" value="Unassembled WGS sequence"/>
</dbReference>
<name>A0A9W9SNU5_9EURO</name>
<comment type="caution">
    <text evidence="2">The sequence shown here is derived from an EMBL/GenBank/DDBJ whole genome shotgun (WGS) entry which is preliminary data.</text>
</comment>
<keyword evidence="1" id="KW-0732">Signal</keyword>
<dbReference type="EMBL" id="JAPZBS010000002">
    <property type="protein sequence ID" value="KAJ5381134.1"/>
    <property type="molecule type" value="Genomic_DNA"/>
</dbReference>
<feature type="chain" id="PRO_5040902438" evidence="1">
    <location>
        <begin position="20"/>
        <end position="153"/>
    </location>
</feature>
<protein>
    <submittedName>
        <fullName evidence="2">Cyanovirin-N</fullName>
    </submittedName>
</protein>
<proteinExistence type="predicted"/>
<accession>A0A9W9SNU5</accession>
<keyword evidence="3" id="KW-1185">Reference proteome</keyword>
<organism evidence="2 3">
    <name type="scientific">Penicillium cataractarum</name>
    <dbReference type="NCBI Taxonomy" id="2100454"/>
    <lineage>
        <taxon>Eukaryota</taxon>
        <taxon>Fungi</taxon>
        <taxon>Dikarya</taxon>
        <taxon>Ascomycota</taxon>
        <taxon>Pezizomycotina</taxon>
        <taxon>Eurotiomycetes</taxon>
        <taxon>Eurotiomycetidae</taxon>
        <taxon>Eurotiales</taxon>
        <taxon>Aspergillaceae</taxon>
        <taxon>Penicillium</taxon>
    </lineage>
</organism>
<reference evidence="2" key="2">
    <citation type="journal article" date="2023" name="IMA Fungus">
        <title>Comparative genomic study of the Penicillium genus elucidates a diverse pangenome and 15 lateral gene transfer events.</title>
        <authorList>
            <person name="Petersen C."/>
            <person name="Sorensen T."/>
            <person name="Nielsen M.R."/>
            <person name="Sondergaard T.E."/>
            <person name="Sorensen J.L."/>
            <person name="Fitzpatrick D.A."/>
            <person name="Frisvad J.C."/>
            <person name="Nielsen K.L."/>
        </authorList>
    </citation>
    <scope>NUCLEOTIDE SEQUENCE</scope>
    <source>
        <strain evidence="2">IBT 29864</strain>
    </source>
</reference>
<reference evidence="2" key="1">
    <citation type="submission" date="2022-11" db="EMBL/GenBank/DDBJ databases">
        <authorList>
            <person name="Petersen C."/>
        </authorList>
    </citation>
    <scope>NUCLEOTIDE SEQUENCE</scope>
    <source>
        <strain evidence="2">IBT 29864</strain>
    </source>
</reference>
<evidence type="ECO:0000256" key="1">
    <source>
        <dbReference type="SAM" id="SignalP"/>
    </source>
</evidence>
<dbReference type="RefSeq" id="XP_056558705.1">
    <property type="nucleotide sequence ID" value="XM_056696493.1"/>
</dbReference>
<gene>
    <name evidence="2" type="ORF">N7496_003562</name>
</gene>